<gene>
    <name evidence="1" type="ORF">PR048_005435</name>
</gene>
<name>A0ABQ9I988_9NEOP</name>
<keyword evidence="2" id="KW-1185">Reference proteome</keyword>
<protein>
    <submittedName>
        <fullName evidence="1">Uncharacterized protein</fullName>
    </submittedName>
</protein>
<sequence>MTASSSAESCDSDSLHPIDCSAEDCGRFRRKFQLMWLDAFNWLAYCVLKEGAFCKYCVLYLNSEFAAKCCHEAVGQLVSRSSKKLKDALQIFRNNEKSNYPKKCILAAENICEQRRKDAAKNREKLVPIIQTICLCGRQQLPLRKHNDTGRIMLNEPDNNDGNFRSFEVQSKQLRQLIERTLANQ</sequence>
<evidence type="ECO:0000313" key="1">
    <source>
        <dbReference type="EMBL" id="KAJ8892854.1"/>
    </source>
</evidence>
<comment type="caution">
    <text evidence="1">The sequence shown here is derived from an EMBL/GenBank/DDBJ whole genome shotgun (WGS) entry which is preliminary data.</text>
</comment>
<dbReference type="EMBL" id="JARBHB010000002">
    <property type="protein sequence ID" value="KAJ8892854.1"/>
    <property type="molecule type" value="Genomic_DNA"/>
</dbReference>
<dbReference type="Proteomes" id="UP001159363">
    <property type="component" value="Chromosome 2"/>
</dbReference>
<accession>A0ABQ9I988</accession>
<proteinExistence type="predicted"/>
<evidence type="ECO:0000313" key="2">
    <source>
        <dbReference type="Proteomes" id="UP001159363"/>
    </source>
</evidence>
<organism evidence="1 2">
    <name type="scientific">Dryococelus australis</name>
    <dbReference type="NCBI Taxonomy" id="614101"/>
    <lineage>
        <taxon>Eukaryota</taxon>
        <taxon>Metazoa</taxon>
        <taxon>Ecdysozoa</taxon>
        <taxon>Arthropoda</taxon>
        <taxon>Hexapoda</taxon>
        <taxon>Insecta</taxon>
        <taxon>Pterygota</taxon>
        <taxon>Neoptera</taxon>
        <taxon>Polyneoptera</taxon>
        <taxon>Phasmatodea</taxon>
        <taxon>Verophasmatodea</taxon>
        <taxon>Anareolatae</taxon>
        <taxon>Phasmatidae</taxon>
        <taxon>Eurycanthinae</taxon>
        <taxon>Dryococelus</taxon>
    </lineage>
</organism>
<reference evidence="1 2" key="1">
    <citation type="submission" date="2023-02" db="EMBL/GenBank/DDBJ databases">
        <title>LHISI_Scaffold_Assembly.</title>
        <authorList>
            <person name="Stuart O.P."/>
            <person name="Cleave R."/>
            <person name="Magrath M.J.L."/>
            <person name="Mikheyev A.S."/>
        </authorList>
    </citation>
    <scope>NUCLEOTIDE SEQUENCE [LARGE SCALE GENOMIC DNA]</scope>
    <source>
        <strain evidence="1">Daus_M_001</strain>
        <tissue evidence="1">Leg muscle</tissue>
    </source>
</reference>